<dbReference type="InterPro" id="IPR017853">
    <property type="entry name" value="GH"/>
</dbReference>
<reference evidence="6" key="1">
    <citation type="submission" date="2020-08" db="EMBL/GenBank/DDBJ databases">
        <title>Genome sequencing and assembly of the red palm weevil Rhynchophorus ferrugineus.</title>
        <authorList>
            <person name="Dias G.B."/>
            <person name="Bergman C.M."/>
            <person name="Manee M."/>
        </authorList>
    </citation>
    <scope>NUCLEOTIDE SEQUENCE</scope>
    <source>
        <strain evidence="6">AA-2017</strain>
        <tissue evidence="6">Whole larva</tissue>
    </source>
</reference>
<comment type="similarity">
    <text evidence="1 4">Belongs to the glycosyl hydrolase 1 family.</text>
</comment>
<dbReference type="Proteomes" id="UP000625711">
    <property type="component" value="Unassembled WGS sequence"/>
</dbReference>
<feature type="chain" id="PRO_5032783817" evidence="5">
    <location>
        <begin position="17"/>
        <end position="464"/>
    </location>
</feature>
<evidence type="ECO:0000256" key="1">
    <source>
        <dbReference type="ARBA" id="ARBA00010838"/>
    </source>
</evidence>
<dbReference type="PANTHER" id="PTHR10353:SF36">
    <property type="entry name" value="LP05116P"/>
    <property type="match status" value="1"/>
</dbReference>
<name>A0A834IQH8_RHYFE</name>
<keyword evidence="2" id="KW-0378">Hydrolase</keyword>
<dbReference type="GO" id="GO:0008422">
    <property type="term" value="F:beta-glucosidase activity"/>
    <property type="evidence" value="ECO:0007669"/>
    <property type="project" value="TreeGrafter"/>
</dbReference>
<organism evidence="6 7">
    <name type="scientific">Rhynchophorus ferrugineus</name>
    <name type="common">Red palm weevil</name>
    <name type="synonym">Curculio ferrugineus</name>
    <dbReference type="NCBI Taxonomy" id="354439"/>
    <lineage>
        <taxon>Eukaryota</taxon>
        <taxon>Metazoa</taxon>
        <taxon>Ecdysozoa</taxon>
        <taxon>Arthropoda</taxon>
        <taxon>Hexapoda</taxon>
        <taxon>Insecta</taxon>
        <taxon>Pterygota</taxon>
        <taxon>Neoptera</taxon>
        <taxon>Endopterygota</taxon>
        <taxon>Coleoptera</taxon>
        <taxon>Polyphaga</taxon>
        <taxon>Cucujiformia</taxon>
        <taxon>Curculionidae</taxon>
        <taxon>Dryophthorinae</taxon>
        <taxon>Rhynchophorus</taxon>
    </lineage>
</organism>
<evidence type="ECO:0000313" key="6">
    <source>
        <dbReference type="EMBL" id="KAF7284525.1"/>
    </source>
</evidence>
<evidence type="ECO:0000256" key="4">
    <source>
        <dbReference type="RuleBase" id="RU003690"/>
    </source>
</evidence>
<dbReference type="Gene3D" id="3.20.20.80">
    <property type="entry name" value="Glycosidases"/>
    <property type="match status" value="1"/>
</dbReference>
<dbReference type="InterPro" id="IPR033132">
    <property type="entry name" value="GH_1_N_CS"/>
</dbReference>
<sequence>MKRCILLVSILISCQAVREFPPDFLFGTASSAFQYEGAWNEDGKGPSIWDVFNHEPGTIADNTTADVACDSYHLYPEDIAIMKELGLKAFRLSIAWTRILPDGRPTNINQAGIDHYISVFQALREAEIEPVVTIFHWDLPQYLELLGGWINPRMADYVGQYARICFKYFGEYVKYWVSLNEPAINCLYSYEEGSFAPGLILPGEGIYQCAYTQVLSHATIWHIYNNEFRQEQKGLLGFNNMCFWFYAKSNSTEDIEAQIRALEFFCGLFANPVFNGDWPEVVKERVAYRSWIEGYNFSRLPEFTPQQKEFIRGSADYFALNAYSSYIVEPSGEDYYSAPSLDQDSAYIKWTDPSWLHSSDGRFISDSNGIRKNGWPDTGGLDDDTRITYLNDSLNGILNSILIDGINVKGYTMWSLLDNFEWNSGYASKFGIVQVDFDSPNRTRTLKKSAAWYRNVVATGRLDD</sequence>
<evidence type="ECO:0000256" key="5">
    <source>
        <dbReference type="SAM" id="SignalP"/>
    </source>
</evidence>
<keyword evidence="5" id="KW-0732">Signal</keyword>
<dbReference type="GO" id="GO:0005975">
    <property type="term" value="P:carbohydrate metabolic process"/>
    <property type="evidence" value="ECO:0007669"/>
    <property type="project" value="InterPro"/>
</dbReference>
<dbReference type="EMBL" id="JAACXV010000077">
    <property type="protein sequence ID" value="KAF7284525.1"/>
    <property type="molecule type" value="Genomic_DNA"/>
</dbReference>
<evidence type="ECO:0000256" key="3">
    <source>
        <dbReference type="ARBA" id="ARBA00023295"/>
    </source>
</evidence>
<dbReference type="OrthoDB" id="65569at2759"/>
<dbReference type="AlphaFoldDB" id="A0A834IQH8"/>
<evidence type="ECO:0000256" key="2">
    <source>
        <dbReference type="ARBA" id="ARBA00022801"/>
    </source>
</evidence>
<comment type="caution">
    <text evidence="6">The sequence shown here is derived from an EMBL/GenBank/DDBJ whole genome shotgun (WGS) entry which is preliminary data.</text>
</comment>
<proteinExistence type="inferred from homology"/>
<keyword evidence="3" id="KW-0326">Glycosidase</keyword>
<keyword evidence="7" id="KW-1185">Reference proteome</keyword>
<dbReference type="PROSITE" id="PS00653">
    <property type="entry name" value="GLYCOSYL_HYDROL_F1_2"/>
    <property type="match status" value="1"/>
</dbReference>
<feature type="signal peptide" evidence="5">
    <location>
        <begin position="1"/>
        <end position="16"/>
    </location>
</feature>
<gene>
    <name evidence="6" type="ORF">GWI33_022111</name>
</gene>
<protein>
    <submittedName>
        <fullName evidence="6">Uncharacterized protein</fullName>
    </submittedName>
</protein>
<dbReference type="Pfam" id="PF00232">
    <property type="entry name" value="Glyco_hydro_1"/>
    <property type="match status" value="1"/>
</dbReference>
<dbReference type="PRINTS" id="PR00131">
    <property type="entry name" value="GLHYDRLASE1"/>
</dbReference>
<dbReference type="PANTHER" id="PTHR10353">
    <property type="entry name" value="GLYCOSYL HYDROLASE"/>
    <property type="match status" value="1"/>
</dbReference>
<dbReference type="SUPFAM" id="SSF51445">
    <property type="entry name" value="(Trans)glycosidases"/>
    <property type="match status" value="1"/>
</dbReference>
<accession>A0A834IQH8</accession>
<dbReference type="InterPro" id="IPR001360">
    <property type="entry name" value="Glyco_hydro_1"/>
</dbReference>
<evidence type="ECO:0000313" key="7">
    <source>
        <dbReference type="Proteomes" id="UP000625711"/>
    </source>
</evidence>